<dbReference type="GO" id="GO:0071949">
    <property type="term" value="F:FAD binding"/>
    <property type="evidence" value="ECO:0007669"/>
    <property type="project" value="InterPro"/>
</dbReference>
<dbReference type="AlphaFoldDB" id="A0A560DZA3"/>
<dbReference type="SUPFAM" id="SSF51905">
    <property type="entry name" value="FAD/NAD(P)-binding domain"/>
    <property type="match status" value="1"/>
</dbReference>
<proteinExistence type="predicted"/>
<dbReference type="Proteomes" id="UP000319949">
    <property type="component" value="Unassembled WGS sequence"/>
</dbReference>
<dbReference type="PANTHER" id="PTHR43476:SF3">
    <property type="entry name" value="FAD-BINDING MONOOXYGENASE"/>
    <property type="match status" value="1"/>
</dbReference>
<keyword evidence="1" id="KW-0560">Oxidoreductase</keyword>
<feature type="domain" description="FAD-binding" evidence="2">
    <location>
        <begin position="27"/>
        <end position="364"/>
    </location>
</feature>
<evidence type="ECO:0000259" key="2">
    <source>
        <dbReference type="Pfam" id="PF01494"/>
    </source>
</evidence>
<comment type="caution">
    <text evidence="3">The sequence shown here is derived from an EMBL/GenBank/DDBJ whole genome shotgun (WGS) entry which is preliminary data.</text>
</comment>
<dbReference type="Gene3D" id="3.40.30.120">
    <property type="match status" value="1"/>
</dbReference>
<sequence>MGTRKSLEQFREAIKPVRGPEGRGWNDADVVIVGAGPIGLTAANILGSLGVKTILVERNEFTSDLPRALVVDDEYMRLLDNLGILPVMRDDVAAPFGIYFYSSRGRPIVRVDPFMTPNGFGTRTGIVQPVFEKILLSRAQRFECVDVQYQTTVTGLDSGAHGVDLDVRTAGRKNCKIRGRYLLACDGARSFVRSQLGIRFEGTRIDQPHLVIDLAEFPDKSPYSRFFCNPERPLNSIPTPYGGRRLEFMLAPDDDQQAIVTPETIRHLLDHHSPYKGAELKIVRSVVYGFSERIAQRLQQGRVFLLGDAAHVMPPFGAQAMNTGARDANNICWKIASVLSGRAGDRLLQTYESERRPQIEAIIRYSVAIGRLANIRNRSLAFARDLIFSALNLVPPIRRFFSGMRYMPKPWLERGYLVRHGKRNATPVGRIFPRVTLTLSDGTPRSIDEISRSKFVLVGIGVDVQLLRTLMIHPLARQHRWRGIAISLDDSEAGAKTEIEVARIVGEDVKCTLSDYRGKLLLVRPDGYVALAGDHRSIAGDMDALWRSFG</sequence>
<dbReference type="RefSeq" id="WP_145662250.1">
    <property type="nucleotide sequence ID" value="NZ_VITK01000003.1"/>
</dbReference>
<accession>A0A560DZA3</accession>
<dbReference type="InterPro" id="IPR036188">
    <property type="entry name" value="FAD/NAD-bd_sf"/>
</dbReference>
<dbReference type="OrthoDB" id="9791689at2"/>
<dbReference type="Gene3D" id="3.30.70.2450">
    <property type="match status" value="1"/>
</dbReference>
<dbReference type="GO" id="GO:0008688">
    <property type="term" value="F:3-(3-hydroxyphenyl)propionate hydroxylase activity"/>
    <property type="evidence" value="ECO:0007669"/>
    <property type="project" value="TreeGrafter"/>
</dbReference>
<name>A0A560DZA3_9BRAD</name>
<reference evidence="3 4" key="1">
    <citation type="submission" date="2019-06" db="EMBL/GenBank/DDBJ databases">
        <title>Genomic Encyclopedia of Type Strains, Phase IV (KMG-V): Genome sequencing to study the core and pangenomes of soil and plant-associated prokaryotes.</title>
        <authorList>
            <person name="Whitman W."/>
        </authorList>
    </citation>
    <scope>NUCLEOTIDE SEQUENCE [LARGE SCALE GENOMIC DNA]</scope>
    <source>
        <strain evidence="3 4">BR 510</strain>
    </source>
</reference>
<dbReference type="Pfam" id="PF01494">
    <property type="entry name" value="FAD_binding_3"/>
    <property type="match status" value="1"/>
</dbReference>
<dbReference type="Gene3D" id="3.50.50.60">
    <property type="entry name" value="FAD/NAD(P)-binding domain"/>
    <property type="match status" value="1"/>
</dbReference>
<dbReference type="GO" id="GO:0019622">
    <property type="term" value="P:3-(3-hydroxy)phenylpropionate catabolic process"/>
    <property type="evidence" value="ECO:0007669"/>
    <property type="project" value="TreeGrafter"/>
</dbReference>
<evidence type="ECO:0000256" key="1">
    <source>
        <dbReference type="ARBA" id="ARBA00023002"/>
    </source>
</evidence>
<evidence type="ECO:0000313" key="3">
    <source>
        <dbReference type="EMBL" id="TWB02417.1"/>
    </source>
</evidence>
<protein>
    <submittedName>
        <fullName evidence="3">3-(3-hydroxy-phenyl)propionate hydroxylase</fullName>
    </submittedName>
</protein>
<evidence type="ECO:0000313" key="4">
    <source>
        <dbReference type="Proteomes" id="UP000319949"/>
    </source>
</evidence>
<dbReference type="EMBL" id="VITK01000003">
    <property type="protein sequence ID" value="TWB02417.1"/>
    <property type="molecule type" value="Genomic_DNA"/>
</dbReference>
<keyword evidence="4" id="KW-1185">Reference proteome</keyword>
<organism evidence="3 4">
    <name type="scientific">Bradyrhizobium stylosanthis</name>
    <dbReference type="NCBI Taxonomy" id="1803665"/>
    <lineage>
        <taxon>Bacteria</taxon>
        <taxon>Pseudomonadati</taxon>
        <taxon>Pseudomonadota</taxon>
        <taxon>Alphaproteobacteria</taxon>
        <taxon>Hyphomicrobiales</taxon>
        <taxon>Nitrobacteraceae</taxon>
        <taxon>Bradyrhizobium</taxon>
    </lineage>
</organism>
<dbReference type="InterPro" id="IPR002938">
    <property type="entry name" value="FAD-bd"/>
</dbReference>
<dbReference type="PRINTS" id="PR00420">
    <property type="entry name" value="RNGMNOXGNASE"/>
</dbReference>
<gene>
    <name evidence="3" type="ORF">FBZ96_1031199</name>
</gene>
<dbReference type="InterPro" id="IPR050631">
    <property type="entry name" value="PheA/TfdB_FAD_monoxygenase"/>
</dbReference>
<dbReference type="PANTHER" id="PTHR43476">
    <property type="entry name" value="3-(3-HYDROXY-PHENYL)PROPIONATE/3-HYDROXYCINNAMIC ACID HYDROXYLASE"/>
    <property type="match status" value="1"/>
</dbReference>